<dbReference type="InterPro" id="IPR041698">
    <property type="entry name" value="Methyltransf_25"/>
</dbReference>
<keyword evidence="4" id="KW-1185">Reference proteome</keyword>
<dbReference type="EMBL" id="JAVREH010000001">
    <property type="protein sequence ID" value="MDT0259843.1"/>
    <property type="molecule type" value="Genomic_DNA"/>
</dbReference>
<dbReference type="RefSeq" id="WP_311421002.1">
    <property type="nucleotide sequence ID" value="NZ_JAVREH010000001.1"/>
</dbReference>
<evidence type="ECO:0000313" key="4">
    <source>
        <dbReference type="Proteomes" id="UP001183176"/>
    </source>
</evidence>
<evidence type="ECO:0000256" key="1">
    <source>
        <dbReference type="ARBA" id="ARBA00022679"/>
    </source>
</evidence>
<name>A0ABU2J548_9ACTN</name>
<comment type="caution">
    <text evidence="3">The sequence shown here is derived from an EMBL/GenBank/DDBJ whole genome shotgun (WGS) entry which is preliminary data.</text>
</comment>
<reference evidence="4" key="1">
    <citation type="submission" date="2023-07" db="EMBL/GenBank/DDBJ databases">
        <title>30 novel species of actinomycetes from the DSMZ collection.</title>
        <authorList>
            <person name="Nouioui I."/>
        </authorList>
    </citation>
    <scope>NUCLEOTIDE SEQUENCE [LARGE SCALE GENOMIC DNA]</scope>
    <source>
        <strain evidence="4">DSM 44399</strain>
    </source>
</reference>
<keyword evidence="1 3" id="KW-0808">Transferase</keyword>
<dbReference type="GO" id="GO:0032259">
    <property type="term" value="P:methylation"/>
    <property type="evidence" value="ECO:0007669"/>
    <property type="project" value="UniProtKB-KW"/>
</dbReference>
<evidence type="ECO:0000259" key="2">
    <source>
        <dbReference type="Pfam" id="PF13649"/>
    </source>
</evidence>
<organism evidence="3 4">
    <name type="scientific">Jatrophihabitans lederbergiae</name>
    <dbReference type="NCBI Taxonomy" id="3075547"/>
    <lineage>
        <taxon>Bacteria</taxon>
        <taxon>Bacillati</taxon>
        <taxon>Actinomycetota</taxon>
        <taxon>Actinomycetes</taxon>
        <taxon>Jatrophihabitantales</taxon>
        <taxon>Jatrophihabitantaceae</taxon>
        <taxon>Jatrophihabitans</taxon>
    </lineage>
</organism>
<dbReference type="GO" id="GO:0008168">
    <property type="term" value="F:methyltransferase activity"/>
    <property type="evidence" value="ECO:0007669"/>
    <property type="project" value="UniProtKB-KW"/>
</dbReference>
<proteinExistence type="predicted"/>
<dbReference type="Gene3D" id="3.40.50.150">
    <property type="entry name" value="Vaccinia Virus protein VP39"/>
    <property type="match status" value="1"/>
</dbReference>
<feature type="domain" description="Methyltransferase" evidence="2">
    <location>
        <begin position="49"/>
        <end position="141"/>
    </location>
</feature>
<dbReference type="SUPFAM" id="SSF53335">
    <property type="entry name" value="S-adenosyl-L-methionine-dependent methyltransferases"/>
    <property type="match status" value="1"/>
</dbReference>
<dbReference type="InterPro" id="IPR029063">
    <property type="entry name" value="SAM-dependent_MTases_sf"/>
</dbReference>
<gene>
    <name evidence="3" type="ORF">RM423_00380</name>
</gene>
<dbReference type="Proteomes" id="UP001183176">
    <property type="component" value="Unassembled WGS sequence"/>
</dbReference>
<sequence length="259" mass="27764">MTSEVVSSASSEVDRAYSDHSLAELYDLLNPWGPSDEFYLGLTMSAASVLDVGCGTGALLRRARESGHHGRLCGLDPAAAMLDVGRARADIEWVQGDLASCSLPGRFDLVVMTGHAFQVLLTDDDIEAALAAMRSCLVPEGRVVFEIRNPLTRPWESWTPAHAVEAVTASGSTVRVEHQVAEPVEGDVVRFSETFTSSDWGTPKVSRTSLRFCGVERLAALLAAAGLDVVHQFGDWNSRPLTDDSPEIITIAAPAPITS</sequence>
<accession>A0ABU2J548</accession>
<evidence type="ECO:0000313" key="3">
    <source>
        <dbReference type="EMBL" id="MDT0259843.1"/>
    </source>
</evidence>
<protein>
    <submittedName>
        <fullName evidence="3">Class I SAM-dependent methyltransferase</fullName>
        <ecNumber evidence="3">2.1.-.-</ecNumber>
    </submittedName>
</protein>
<dbReference type="Pfam" id="PF13649">
    <property type="entry name" value="Methyltransf_25"/>
    <property type="match status" value="1"/>
</dbReference>
<dbReference type="PANTHER" id="PTHR43861">
    <property type="entry name" value="TRANS-ACONITATE 2-METHYLTRANSFERASE-RELATED"/>
    <property type="match status" value="1"/>
</dbReference>
<keyword evidence="3" id="KW-0489">Methyltransferase</keyword>
<dbReference type="CDD" id="cd02440">
    <property type="entry name" value="AdoMet_MTases"/>
    <property type="match status" value="1"/>
</dbReference>
<dbReference type="EC" id="2.1.-.-" evidence="3"/>